<reference evidence="1" key="1">
    <citation type="submission" date="2018-06" db="EMBL/GenBank/DDBJ databases">
        <authorList>
            <person name="Zhirakovskaya E."/>
        </authorList>
    </citation>
    <scope>NUCLEOTIDE SEQUENCE</scope>
</reference>
<organism evidence="1">
    <name type="scientific">hydrothermal vent metagenome</name>
    <dbReference type="NCBI Taxonomy" id="652676"/>
    <lineage>
        <taxon>unclassified sequences</taxon>
        <taxon>metagenomes</taxon>
        <taxon>ecological metagenomes</taxon>
    </lineage>
</organism>
<dbReference type="InterPro" id="IPR016866">
    <property type="entry name" value="UCP028069"/>
</dbReference>
<proteinExistence type="predicted"/>
<dbReference type="AlphaFoldDB" id="A0A3B0V4V9"/>
<dbReference type="PIRSF" id="PIRSF028069">
    <property type="entry name" value="UCP028069"/>
    <property type="match status" value="1"/>
</dbReference>
<dbReference type="EMBL" id="UOEW01000042">
    <property type="protein sequence ID" value="VAW33792.1"/>
    <property type="molecule type" value="Genomic_DNA"/>
</dbReference>
<gene>
    <name evidence="1" type="ORF">MNBD_GAMMA01-2239</name>
</gene>
<dbReference type="Pfam" id="PF11932">
    <property type="entry name" value="DUF3450"/>
    <property type="match status" value="1"/>
</dbReference>
<accession>A0A3B0V4V9</accession>
<name>A0A3B0V4V9_9ZZZZ</name>
<evidence type="ECO:0000313" key="1">
    <source>
        <dbReference type="EMBL" id="VAW33792.1"/>
    </source>
</evidence>
<sequence>MLNNKRERIMQISTKIVKFKKLLALVLAISATSMSYAQLEDVVKTGEAKVKDAQVSQARVNKVVDSSQARLIEYRSLLKQVDGLKVYNTQLATQIESQFLLIDKFEDSTAKVAIIERQMLPLIIKMVESLGQFVELDMPFHEQERAERILFLEENLERADVDISEKFRQVLEVYQVENEYGRKIDSYSQIIQIDGQETEVNILRIGRVAMVAQTKDTKLSAVYDKSTNKWMVLDNRTYRNSIKNGIRMAKKQATISVMTLPIAAPEVAK</sequence>
<protein>
    <submittedName>
        <fullName evidence="1">TonB system biopolymer transport component Chromosome segregation ATPase</fullName>
    </submittedName>
</protein>